<dbReference type="GO" id="GO:0003676">
    <property type="term" value="F:nucleic acid binding"/>
    <property type="evidence" value="ECO:0007669"/>
    <property type="project" value="InterPro"/>
</dbReference>
<dbReference type="AlphaFoldDB" id="A0A8T0DZS1"/>
<dbReference type="Gene3D" id="3.30.420.10">
    <property type="entry name" value="Ribonuclease H-like superfamily/Ribonuclease H"/>
    <property type="match status" value="1"/>
</dbReference>
<sequence length="186" mass="21172">MEGSRNITGDETWAQHFTQETKQASMGWIHTPSPVGIKSKVPTSMGKVKATVFSIAKELSIPSLCGRARPLMLSYYETLRYLRKAVKNKRRGKLSKDIVLLHDNARPHKASSTQSLLLSFGWKIWQYLSFIPDLVSCHFHVFGKLKENLDENHFPNNEQVQAAVLSWLQDQAAIFYNQGIELLVLM</sequence>
<accession>A0A8T0DZS1</accession>
<dbReference type="InterPro" id="IPR036397">
    <property type="entry name" value="RNaseH_sf"/>
</dbReference>
<keyword evidence="2" id="KW-1185">Reference proteome</keyword>
<reference evidence="1" key="2">
    <citation type="submission" date="2020-06" db="EMBL/GenBank/DDBJ databases">
        <authorList>
            <person name="Sheffer M."/>
        </authorList>
    </citation>
    <scope>NUCLEOTIDE SEQUENCE</scope>
</reference>
<proteinExistence type="predicted"/>
<dbReference type="PANTHER" id="PTHR46060">
    <property type="entry name" value="MARINER MOS1 TRANSPOSASE-LIKE PROTEIN"/>
    <property type="match status" value="1"/>
</dbReference>
<evidence type="ECO:0000313" key="1">
    <source>
        <dbReference type="EMBL" id="KAF8763295.1"/>
    </source>
</evidence>
<name>A0A8T0DZS1_ARGBR</name>
<gene>
    <name evidence="1" type="ORF">HNY73_021495</name>
</gene>
<comment type="caution">
    <text evidence="1">The sequence shown here is derived from an EMBL/GenBank/DDBJ whole genome shotgun (WGS) entry which is preliminary data.</text>
</comment>
<dbReference type="PANTHER" id="PTHR46060:SF1">
    <property type="entry name" value="MARINER MOS1 TRANSPOSASE-LIKE PROTEIN"/>
    <property type="match status" value="1"/>
</dbReference>
<dbReference type="InterPro" id="IPR052709">
    <property type="entry name" value="Transposase-MT_Hybrid"/>
</dbReference>
<organism evidence="1 2">
    <name type="scientific">Argiope bruennichi</name>
    <name type="common">Wasp spider</name>
    <name type="synonym">Aranea bruennichi</name>
    <dbReference type="NCBI Taxonomy" id="94029"/>
    <lineage>
        <taxon>Eukaryota</taxon>
        <taxon>Metazoa</taxon>
        <taxon>Ecdysozoa</taxon>
        <taxon>Arthropoda</taxon>
        <taxon>Chelicerata</taxon>
        <taxon>Arachnida</taxon>
        <taxon>Araneae</taxon>
        <taxon>Araneomorphae</taxon>
        <taxon>Entelegynae</taxon>
        <taxon>Araneoidea</taxon>
        <taxon>Araneidae</taxon>
        <taxon>Argiope</taxon>
    </lineage>
</organism>
<evidence type="ECO:0000313" key="2">
    <source>
        <dbReference type="Proteomes" id="UP000807504"/>
    </source>
</evidence>
<dbReference type="Proteomes" id="UP000807504">
    <property type="component" value="Unassembled WGS sequence"/>
</dbReference>
<reference evidence="1" key="1">
    <citation type="journal article" date="2020" name="bioRxiv">
        <title>Chromosome-level reference genome of the European wasp spider Argiope bruennichi: a resource for studies on range expansion and evolutionary adaptation.</title>
        <authorList>
            <person name="Sheffer M.M."/>
            <person name="Hoppe A."/>
            <person name="Krehenwinkel H."/>
            <person name="Uhl G."/>
            <person name="Kuss A.W."/>
            <person name="Jensen L."/>
            <person name="Jensen C."/>
            <person name="Gillespie R.G."/>
            <person name="Hoff K.J."/>
            <person name="Prost S."/>
        </authorList>
    </citation>
    <scope>NUCLEOTIDE SEQUENCE</scope>
</reference>
<protein>
    <submittedName>
        <fullName evidence="1">Histone-lysine N-methyltransferase SETMAR like protein</fullName>
    </submittedName>
</protein>
<dbReference type="EMBL" id="JABXBU010002231">
    <property type="protein sequence ID" value="KAF8763295.1"/>
    <property type="molecule type" value="Genomic_DNA"/>
</dbReference>